<organism evidence="2 3">
    <name type="scientific">Rhizobium lemnae</name>
    <dbReference type="NCBI Taxonomy" id="1214924"/>
    <lineage>
        <taxon>Bacteria</taxon>
        <taxon>Pseudomonadati</taxon>
        <taxon>Pseudomonadota</taxon>
        <taxon>Alphaproteobacteria</taxon>
        <taxon>Hyphomicrobiales</taxon>
        <taxon>Rhizobiaceae</taxon>
        <taxon>Rhizobium/Agrobacterium group</taxon>
        <taxon>Rhizobium</taxon>
    </lineage>
</organism>
<evidence type="ECO:0000313" key="2">
    <source>
        <dbReference type="EMBL" id="MFC3968814.1"/>
    </source>
</evidence>
<reference evidence="3" key="1">
    <citation type="journal article" date="2019" name="Int. J. Syst. Evol. Microbiol.">
        <title>The Global Catalogue of Microorganisms (GCM) 10K type strain sequencing project: providing services to taxonomists for standard genome sequencing and annotation.</title>
        <authorList>
            <consortium name="The Broad Institute Genomics Platform"/>
            <consortium name="The Broad Institute Genome Sequencing Center for Infectious Disease"/>
            <person name="Wu L."/>
            <person name="Ma J."/>
        </authorList>
    </citation>
    <scope>NUCLEOTIDE SEQUENCE [LARGE SCALE GENOMIC DNA]</scope>
    <source>
        <strain evidence="3">TBRC 5781</strain>
    </source>
</reference>
<gene>
    <name evidence="2" type="ORF">ACFOVS_11860</name>
</gene>
<dbReference type="EMBL" id="JBHSBD010000049">
    <property type="protein sequence ID" value="MFC3968814.1"/>
    <property type="molecule type" value="Genomic_DNA"/>
</dbReference>
<proteinExistence type="predicted"/>
<name>A0ABV8EAV8_9HYPH</name>
<dbReference type="InterPro" id="IPR035093">
    <property type="entry name" value="RelE/ParE_toxin_dom_sf"/>
</dbReference>
<accession>A0ABV8EAV8</accession>
<protein>
    <submittedName>
        <fullName evidence="2">Type II toxin-antitoxin system RelE/ParE family toxin</fullName>
    </submittedName>
</protein>
<dbReference type="RefSeq" id="WP_247259490.1">
    <property type="nucleotide sequence ID" value="NZ_JALJQZ010000003.1"/>
</dbReference>
<keyword evidence="3" id="KW-1185">Reference proteome</keyword>
<dbReference type="Gene3D" id="3.30.2310.20">
    <property type="entry name" value="RelE-like"/>
    <property type="match status" value="1"/>
</dbReference>
<comment type="caution">
    <text evidence="2">The sequence shown here is derived from an EMBL/GenBank/DDBJ whole genome shotgun (WGS) entry which is preliminary data.</text>
</comment>
<dbReference type="Proteomes" id="UP001595697">
    <property type="component" value="Unassembled WGS sequence"/>
</dbReference>
<dbReference type="InterPro" id="IPR007712">
    <property type="entry name" value="RelE/ParE_toxin"/>
</dbReference>
<sequence length="114" mass="12727">MGQTRPLILRYTPIALKELAEILEYIRTQSPYGASKVSKRLHQLISLLPDFPYAGKMTSAPPLRILAATPYPYLVFYEIGDAEVVIIGFRHAARNPMSEEESFNGDAVSVFPPC</sequence>
<evidence type="ECO:0000313" key="3">
    <source>
        <dbReference type="Proteomes" id="UP001595697"/>
    </source>
</evidence>
<dbReference type="Pfam" id="PF05016">
    <property type="entry name" value="ParE_toxin"/>
    <property type="match status" value="1"/>
</dbReference>
<keyword evidence="1" id="KW-1277">Toxin-antitoxin system</keyword>
<evidence type="ECO:0000256" key="1">
    <source>
        <dbReference type="ARBA" id="ARBA00022649"/>
    </source>
</evidence>